<name>A0A376BLX8_9NEIS</name>
<dbReference type="GO" id="GO:0003677">
    <property type="term" value="F:DNA binding"/>
    <property type="evidence" value="ECO:0007669"/>
    <property type="project" value="InterPro"/>
</dbReference>
<dbReference type="InterPro" id="IPR010982">
    <property type="entry name" value="Lambda_DNA-bd_dom_sf"/>
</dbReference>
<protein>
    <submittedName>
        <fullName evidence="1">Helix-turn-helix domain</fullName>
    </submittedName>
</protein>
<dbReference type="Proteomes" id="UP000254209">
    <property type="component" value="Unassembled WGS sequence"/>
</dbReference>
<gene>
    <name evidence="1" type="ORF">NCTC10283_00766</name>
</gene>
<dbReference type="SUPFAM" id="SSF47413">
    <property type="entry name" value="lambda repressor-like DNA-binding domains"/>
    <property type="match status" value="1"/>
</dbReference>
<organism evidence="1 2">
    <name type="scientific">Alysiella crassa</name>
    <dbReference type="NCBI Taxonomy" id="153491"/>
    <lineage>
        <taxon>Bacteria</taxon>
        <taxon>Pseudomonadati</taxon>
        <taxon>Pseudomonadota</taxon>
        <taxon>Betaproteobacteria</taxon>
        <taxon>Neisseriales</taxon>
        <taxon>Neisseriaceae</taxon>
        <taxon>Alysiella</taxon>
    </lineage>
</organism>
<keyword evidence="2" id="KW-1185">Reference proteome</keyword>
<proteinExistence type="predicted"/>
<dbReference type="RefSeq" id="WP_051968491.1">
    <property type="nucleotide sequence ID" value="NZ_CP091519.2"/>
</dbReference>
<dbReference type="OrthoDB" id="7859580at2"/>
<dbReference type="EMBL" id="UFSO01000002">
    <property type="protein sequence ID" value="SSY70658.1"/>
    <property type="molecule type" value="Genomic_DNA"/>
</dbReference>
<reference evidence="1 2" key="1">
    <citation type="submission" date="2018-06" db="EMBL/GenBank/DDBJ databases">
        <authorList>
            <consortium name="Pathogen Informatics"/>
            <person name="Doyle S."/>
        </authorList>
    </citation>
    <scope>NUCLEOTIDE SEQUENCE [LARGE SCALE GENOMIC DNA]</scope>
    <source>
        <strain evidence="1 2">NCTC10283</strain>
    </source>
</reference>
<evidence type="ECO:0000313" key="2">
    <source>
        <dbReference type="Proteomes" id="UP000254209"/>
    </source>
</evidence>
<dbReference type="Gene3D" id="1.10.260.40">
    <property type="entry name" value="lambda repressor-like DNA-binding domains"/>
    <property type="match status" value="1"/>
</dbReference>
<dbReference type="AlphaFoldDB" id="A0A376BLX8"/>
<accession>A0A376BLX8</accession>
<dbReference type="STRING" id="1120980.GCA_000745955_01093"/>
<evidence type="ECO:0000313" key="1">
    <source>
        <dbReference type="EMBL" id="SSY70658.1"/>
    </source>
</evidence>
<sequence>MLNDFGKTIRKARIDTGETLSTMAQGIKKTVSFLSAIETGVKKIPMDLVPVIREYLISKGANSDDLASLEESAILANGQMNLEGLDMNKQKTLVAFAQSDLTQEQIDAIKKILELNNK</sequence>